<dbReference type="Pfam" id="PF02585">
    <property type="entry name" value="PIG-L"/>
    <property type="match status" value="1"/>
</dbReference>
<dbReference type="PANTHER" id="PTHR12993:SF11">
    <property type="entry name" value="N-ACETYLGLUCOSAMINYL-PHOSPHATIDYLINOSITOL DE-N-ACETYLASE"/>
    <property type="match status" value="1"/>
</dbReference>
<dbReference type="PANTHER" id="PTHR12993">
    <property type="entry name" value="N-ACETYLGLUCOSAMINYL-PHOSPHATIDYLINOSITOL DE-N-ACETYLASE-RELATED"/>
    <property type="match status" value="1"/>
</dbReference>
<keyword evidence="2" id="KW-1185">Reference proteome</keyword>
<dbReference type="InterPro" id="IPR024078">
    <property type="entry name" value="LmbE-like_dom_sf"/>
</dbReference>
<dbReference type="AlphaFoldDB" id="A0A2T0LD78"/>
<dbReference type="GO" id="GO:0016811">
    <property type="term" value="F:hydrolase activity, acting on carbon-nitrogen (but not peptide) bonds, in linear amides"/>
    <property type="evidence" value="ECO:0007669"/>
    <property type="project" value="TreeGrafter"/>
</dbReference>
<sequence>MSRTALLVFAHPDDETFSCGGSIARYAEQKDTRLVLYCATRGEAGKTAGVCAPEQLGDTRAEELKRAGEILGLDRIILRNHGDGRLKDLPEEMLAEEIGTVIESTNPDVIVTFPPHGISGHPDHQAIQKAALRAVLESGRRKSLSLYYVAIPESVARDVQRPVHATADELITTVIDVSPYLQRIAEALRQHRTQRASIERVFPGVFDGKLTGLRRKEYFQLVVKKGEFYHSTDRSDDWFRL</sequence>
<gene>
    <name evidence="1" type="ORF">CLV97_11876</name>
</gene>
<protein>
    <submittedName>
        <fullName evidence="1">LmbE family N-acetylglucosaminyl deacetylase</fullName>
    </submittedName>
</protein>
<dbReference type="Proteomes" id="UP000237797">
    <property type="component" value="Unassembled WGS sequence"/>
</dbReference>
<evidence type="ECO:0000313" key="2">
    <source>
        <dbReference type="Proteomes" id="UP000237797"/>
    </source>
</evidence>
<reference evidence="1 2" key="1">
    <citation type="submission" date="2018-03" db="EMBL/GenBank/DDBJ databases">
        <title>Genomic Encyclopedia of Archaeal and Bacterial Type Strains, Phase II (KMG-II): from individual species to whole genera.</title>
        <authorList>
            <person name="Goeker M."/>
        </authorList>
    </citation>
    <scope>NUCLEOTIDE SEQUENCE [LARGE SCALE GENOMIC DNA]</scope>
    <source>
        <strain evidence="1 2">DSM 44946</strain>
    </source>
</reference>
<dbReference type="EMBL" id="PVNE01000018">
    <property type="protein sequence ID" value="PRX39995.1"/>
    <property type="molecule type" value="Genomic_DNA"/>
</dbReference>
<dbReference type="SUPFAM" id="SSF102588">
    <property type="entry name" value="LmbE-like"/>
    <property type="match status" value="1"/>
</dbReference>
<dbReference type="OrthoDB" id="9790023at2"/>
<dbReference type="Gene3D" id="3.40.50.10320">
    <property type="entry name" value="LmbE-like"/>
    <property type="match status" value="1"/>
</dbReference>
<dbReference type="RefSeq" id="WP_106345703.1">
    <property type="nucleotide sequence ID" value="NZ_PVNE01000018.1"/>
</dbReference>
<comment type="caution">
    <text evidence="1">The sequence shown here is derived from an EMBL/GenBank/DDBJ whole genome shotgun (WGS) entry which is preliminary data.</text>
</comment>
<organism evidence="1 2">
    <name type="scientific">Planifilum fimeticola</name>
    <dbReference type="NCBI Taxonomy" id="201975"/>
    <lineage>
        <taxon>Bacteria</taxon>
        <taxon>Bacillati</taxon>
        <taxon>Bacillota</taxon>
        <taxon>Bacilli</taxon>
        <taxon>Bacillales</taxon>
        <taxon>Thermoactinomycetaceae</taxon>
        <taxon>Planifilum</taxon>
    </lineage>
</organism>
<accession>A0A2T0LD78</accession>
<evidence type="ECO:0000313" key="1">
    <source>
        <dbReference type="EMBL" id="PRX39995.1"/>
    </source>
</evidence>
<dbReference type="InterPro" id="IPR003737">
    <property type="entry name" value="GlcNAc_PI_deacetylase-related"/>
</dbReference>
<proteinExistence type="predicted"/>
<name>A0A2T0LD78_9BACL</name>